<dbReference type="EMBL" id="FUYM01000003">
    <property type="protein sequence ID" value="SKB48355.1"/>
    <property type="molecule type" value="Genomic_DNA"/>
</dbReference>
<organism evidence="3 4">
    <name type="scientific">Rhizorhabdus histidinilytica</name>
    <dbReference type="NCBI Taxonomy" id="439228"/>
    <lineage>
        <taxon>Bacteria</taxon>
        <taxon>Pseudomonadati</taxon>
        <taxon>Pseudomonadota</taxon>
        <taxon>Alphaproteobacteria</taxon>
        <taxon>Sphingomonadales</taxon>
        <taxon>Sphingomonadaceae</taxon>
        <taxon>Rhizorhabdus</taxon>
    </lineage>
</organism>
<dbReference type="InterPro" id="IPR013762">
    <property type="entry name" value="Integrase-like_cat_sf"/>
</dbReference>
<dbReference type="STRING" id="439228.SAMN06295920_103121"/>
<evidence type="ECO:0000256" key="1">
    <source>
        <dbReference type="ARBA" id="ARBA00023172"/>
    </source>
</evidence>
<sequence length="386" mass="43576">MAKRRFLPKYVTAFSDRHGKEWLRFRRKGFESHYFDAPLGTEAFRIEYQTCMAGKVDSKERAVARTVPGSIAEAVTRYISVPSRLGPTPTTQAKITAILTKFRDRYGNGPNGPCMLVDCDFEVIDVIVGEKRQKVKVDGKWEGGIEAARKLRKELIRFFDYCIKAKMITVNPASQSERVKVAAGQKSKGFHTWTEDEIEQYRKRHALGTKARLAMELLLWTDQRGIDAMHLGRQHIKDGRFNISQSKNGKDLRIKVAPQLLRAISSMPAGSLGEMCYLVNAWGKPFTRKGFGNKMRQWCNEADLRHCSAHGLRKAMMRRMAELEMGNQTMKAVSGHTRDEEVARYTAAANQAKLADSAITKVSQWEMSNLETGLDIGPQEGVENVA</sequence>
<evidence type="ECO:0000259" key="2">
    <source>
        <dbReference type="Pfam" id="PF00589"/>
    </source>
</evidence>
<evidence type="ECO:0000313" key="3">
    <source>
        <dbReference type="EMBL" id="SKB48355.1"/>
    </source>
</evidence>
<dbReference type="Proteomes" id="UP000189818">
    <property type="component" value="Unassembled WGS sequence"/>
</dbReference>
<protein>
    <submittedName>
        <fullName evidence="3">Phage integrase family protein</fullName>
    </submittedName>
</protein>
<dbReference type="GO" id="GO:0003677">
    <property type="term" value="F:DNA binding"/>
    <property type="evidence" value="ECO:0007669"/>
    <property type="project" value="InterPro"/>
</dbReference>
<dbReference type="RefSeq" id="WP_079647458.1">
    <property type="nucleotide sequence ID" value="NZ_FUYM01000003.1"/>
</dbReference>
<reference evidence="4" key="1">
    <citation type="submission" date="2017-02" db="EMBL/GenBank/DDBJ databases">
        <authorList>
            <person name="Varghese N."/>
            <person name="Submissions S."/>
        </authorList>
    </citation>
    <scope>NUCLEOTIDE SEQUENCE [LARGE SCALE GENOMIC DNA]</scope>
    <source>
        <strain evidence="4">UM2</strain>
    </source>
</reference>
<dbReference type="GO" id="GO:0006310">
    <property type="term" value="P:DNA recombination"/>
    <property type="evidence" value="ECO:0007669"/>
    <property type="project" value="UniProtKB-KW"/>
</dbReference>
<dbReference type="InterPro" id="IPR002104">
    <property type="entry name" value="Integrase_catalytic"/>
</dbReference>
<keyword evidence="4" id="KW-1185">Reference proteome</keyword>
<feature type="domain" description="Tyr recombinase" evidence="2">
    <location>
        <begin position="202"/>
        <end position="350"/>
    </location>
</feature>
<proteinExistence type="predicted"/>
<evidence type="ECO:0000313" key="4">
    <source>
        <dbReference type="Proteomes" id="UP000189818"/>
    </source>
</evidence>
<keyword evidence="1" id="KW-0233">DNA recombination</keyword>
<dbReference type="Gene3D" id="1.10.443.10">
    <property type="entry name" value="Intergrase catalytic core"/>
    <property type="match status" value="1"/>
</dbReference>
<dbReference type="AlphaFoldDB" id="A0A1T5BMJ1"/>
<dbReference type="GO" id="GO:0015074">
    <property type="term" value="P:DNA integration"/>
    <property type="evidence" value="ECO:0007669"/>
    <property type="project" value="InterPro"/>
</dbReference>
<dbReference type="OrthoDB" id="7510934at2"/>
<gene>
    <name evidence="3" type="ORF">SAMN06295920_103121</name>
</gene>
<dbReference type="SUPFAM" id="SSF56349">
    <property type="entry name" value="DNA breaking-rejoining enzymes"/>
    <property type="match status" value="1"/>
</dbReference>
<dbReference type="Pfam" id="PF00589">
    <property type="entry name" value="Phage_integrase"/>
    <property type="match status" value="1"/>
</dbReference>
<dbReference type="InterPro" id="IPR011010">
    <property type="entry name" value="DNA_brk_join_enz"/>
</dbReference>
<name>A0A1T5BMJ1_9SPHN</name>
<accession>A0A1T5BMJ1</accession>